<sequence length="187" mass="19002">MAGIGSRRQNAEHGGYQRWQDGGAGERGHQTRLGTGCCHGGEPLMVTENSLLPCSTVPPSACTCYLCQPPHICCWCQSHHSCLLSALSASPDCSVSSVGASGSYRPQTPLRASPFPPAPEGQLGQQLPLAPLTAPAPLAPAAGTGPNRSTPSAGIKRGTSDQRLGAVAARAGLLVDRRLGAAEGGAG</sequence>
<protein>
    <submittedName>
        <fullName evidence="2">Uncharacterized protein</fullName>
    </submittedName>
</protein>
<accession>L5M4M6</accession>
<dbReference type="Proteomes" id="UP000010556">
    <property type="component" value="Unassembled WGS sequence"/>
</dbReference>
<dbReference type="EMBL" id="KB104013">
    <property type="protein sequence ID" value="ELK33579.1"/>
    <property type="molecule type" value="Genomic_DNA"/>
</dbReference>
<gene>
    <name evidence="2" type="ORF">MDA_GLEAN10018633</name>
</gene>
<name>L5M4M6_MYODS</name>
<organism evidence="2 3">
    <name type="scientific">Myotis davidii</name>
    <name type="common">David's myotis</name>
    <dbReference type="NCBI Taxonomy" id="225400"/>
    <lineage>
        <taxon>Eukaryota</taxon>
        <taxon>Metazoa</taxon>
        <taxon>Chordata</taxon>
        <taxon>Craniata</taxon>
        <taxon>Vertebrata</taxon>
        <taxon>Euteleostomi</taxon>
        <taxon>Mammalia</taxon>
        <taxon>Eutheria</taxon>
        <taxon>Laurasiatheria</taxon>
        <taxon>Chiroptera</taxon>
        <taxon>Yangochiroptera</taxon>
        <taxon>Vespertilionidae</taxon>
        <taxon>Myotis</taxon>
    </lineage>
</organism>
<evidence type="ECO:0000313" key="3">
    <source>
        <dbReference type="Proteomes" id="UP000010556"/>
    </source>
</evidence>
<feature type="region of interest" description="Disordered" evidence="1">
    <location>
        <begin position="1"/>
        <end position="28"/>
    </location>
</feature>
<feature type="compositionally biased region" description="Low complexity" evidence="1">
    <location>
        <begin position="120"/>
        <end position="146"/>
    </location>
</feature>
<keyword evidence="3" id="KW-1185">Reference proteome</keyword>
<evidence type="ECO:0000256" key="1">
    <source>
        <dbReference type="SAM" id="MobiDB-lite"/>
    </source>
</evidence>
<evidence type="ECO:0000313" key="2">
    <source>
        <dbReference type="EMBL" id="ELK33579.1"/>
    </source>
</evidence>
<feature type="region of interest" description="Disordered" evidence="1">
    <location>
        <begin position="98"/>
        <end position="161"/>
    </location>
</feature>
<proteinExistence type="predicted"/>
<dbReference type="AlphaFoldDB" id="L5M4M6"/>
<reference evidence="3" key="1">
    <citation type="journal article" date="2013" name="Science">
        <title>Comparative analysis of bat genomes provides insight into the evolution of flight and immunity.</title>
        <authorList>
            <person name="Zhang G."/>
            <person name="Cowled C."/>
            <person name="Shi Z."/>
            <person name="Huang Z."/>
            <person name="Bishop-Lilly K.A."/>
            <person name="Fang X."/>
            <person name="Wynne J.W."/>
            <person name="Xiong Z."/>
            <person name="Baker M.L."/>
            <person name="Zhao W."/>
            <person name="Tachedjian M."/>
            <person name="Zhu Y."/>
            <person name="Zhou P."/>
            <person name="Jiang X."/>
            <person name="Ng J."/>
            <person name="Yang L."/>
            <person name="Wu L."/>
            <person name="Xiao J."/>
            <person name="Feng Y."/>
            <person name="Chen Y."/>
            <person name="Sun X."/>
            <person name="Zhang Y."/>
            <person name="Marsh G.A."/>
            <person name="Crameri G."/>
            <person name="Broder C.C."/>
            <person name="Frey K.G."/>
            <person name="Wang L.F."/>
            <person name="Wang J."/>
        </authorList>
    </citation>
    <scope>NUCLEOTIDE SEQUENCE [LARGE SCALE GENOMIC DNA]</scope>
</reference>